<dbReference type="EMBL" id="QHKO01000001">
    <property type="protein sequence ID" value="RAL25453.1"/>
    <property type="molecule type" value="Genomic_DNA"/>
</dbReference>
<evidence type="ECO:0000313" key="3">
    <source>
        <dbReference type="EMBL" id="RAL25453.1"/>
    </source>
</evidence>
<gene>
    <name evidence="3" type="ORF">DL240_04375</name>
</gene>
<dbReference type="Pfam" id="PF12850">
    <property type="entry name" value="Metallophos_2"/>
    <property type="match status" value="1"/>
</dbReference>
<dbReference type="AlphaFoldDB" id="A0A328CEQ0"/>
<dbReference type="InterPro" id="IPR029052">
    <property type="entry name" value="Metallo-depent_PP-like"/>
</dbReference>
<dbReference type="OrthoDB" id="9813918at2"/>
<dbReference type="SUPFAM" id="SSF56300">
    <property type="entry name" value="Metallo-dependent phosphatases"/>
    <property type="match status" value="1"/>
</dbReference>
<dbReference type="Gene3D" id="3.60.21.10">
    <property type="match status" value="1"/>
</dbReference>
<evidence type="ECO:0000256" key="1">
    <source>
        <dbReference type="ARBA" id="ARBA00008950"/>
    </source>
</evidence>
<evidence type="ECO:0000259" key="2">
    <source>
        <dbReference type="Pfam" id="PF12850"/>
    </source>
</evidence>
<evidence type="ECO:0000313" key="4">
    <source>
        <dbReference type="Proteomes" id="UP000249169"/>
    </source>
</evidence>
<dbReference type="InterPro" id="IPR024654">
    <property type="entry name" value="Calcineurin-like_PHP_lpxH"/>
</dbReference>
<proteinExistence type="inferred from homology"/>
<comment type="similarity">
    <text evidence="1">Belongs to the metallophosphoesterase superfamily. YfcE family.</text>
</comment>
<dbReference type="RefSeq" id="WP_111728625.1">
    <property type="nucleotide sequence ID" value="NZ_QHKO01000001.1"/>
</dbReference>
<organism evidence="3 4">
    <name type="scientific">Lujinxingia litoralis</name>
    <dbReference type="NCBI Taxonomy" id="2211119"/>
    <lineage>
        <taxon>Bacteria</taxon>
        <taxon>Deltaproteobacteria</taxon>
        <taxon>Bradymonadales</taxon>
        <taxon>Lujinxingiaceae</taxon>
        <taxon>Lujinxingia</taxon>
    </lineage>
</organism>
<reference evidence="3 4" key="1">
    <citation type="submission" date="2018-05" db="EMBL/GenBank/DDBJ databases">
        <title>Lujinxingia marina gen. nov. sp. nov., a new facultative anaerobic member of the class Deltaproteobacteria, and proposal of Lujinxingaceae fam. nov.</title>
        <authorList>
            <person name="Li C.-M."/>
        </authorList>
    </citation>
    <scope>NUCLEOTIDE SEQUENCE [LARGE SCALE GENOMIC DNA]</scope>
    <source>
        <strain evidence="3 4">B210</strain>
    </source>
</reference>
<dbReference type="PANTHER" id="PTHR42850:SF2">
    <property type="entry name" value="BLL5683 PROTEIN"/>
    <property type="match status" value="1"/>
</dbReference>
<dbReference type="GO" id="GO:0005737">
    <property type="term" value="C:cytoplasm"/>
    <property type="evidence" value="ECO:0007669"/>
    <property type="project" value="TreeGrafter"/>
</dbReference>
<accession>A0A328CEQ0</accession>
<protein>
    <recommendedName>
        <fullName evidence="2">Calcineurin-like phosphoesterase domain-containing protein</fullName>
    </recommendedName>
</protein>
<dbReference type="GO" id="GO:0016791">
    <property type="term" value="F:phosphatase activity"/>
    <property type="evidence" value="ECO:0007669"/>
    <property type="project" value="TreeGrafter"/>
</dbReference>
<name>A0A328CEQ0_9DELT</name>
<feature type="domain" description="Calcineurin-like phosphoesterase" evidence="2">
    <location>
        <begin position="4"/>
        <end position="194"/>
    </location>
</feature>
<sequence length="290" mass="32486">MPTIAILADVHANLFALEAIIADIAEHPIDEVIVAGDLVGRGPQGSAVVQRIAELGWQCVRGNHEDYLLGFCRGDIPDDWRTLDEWAASRWMADELTPEAERFIDALPFSRRADCDPHVEVFHGSPRSHSEGIGAWTPQDRLREHFDAIAGSTLICAHTHRPLIHRFDDGLIVNVGSVGLPFNGDWRAQYAILEGQGSDYRVTLRQVPYDRPGFLQHYRQSGFLDDGNITAHLLYREVEGARPFLVPFLKWAELTAREPVLAALPEFDKVYEPGMSMSDFLRIIAPTGRL</sequence>
<dbReference type="Proteomes" id="UP000249169">
    <property type="component" value="Unassembled WGS sequence"/>
</dbReference>
<keyword evidence="4" id="KW-1185">Reference proteome</keyword>
<dbReference type="InterPro" id="IPR050126">
    <property type="entry name" value="Ap4A_hydrolase"/>
</dbReference>
<comment type="caution">
    <text evidence="3">The sequence shown here is derived from an EMBL/GenBank/DDBJ whole genome shotgun (WGS) entry which is preliminary data.</text>
</comment>
<dbReference type="PANTHER" id="PTHR42850">
    <property type="entry name" value="METALLOPHOSPHOESTERASE"/>
    <property type="match status" value="1"/>
</dbReference>